<feature type="domain" description="Glycosyl transferase family 1" evidence="1">
    <location>
        <begin position="16"/>
        <end position="158"/>
    </location>
</feature>
<dbReference type="InterPro" id="IPR001296">
    <property type="entry name" value="Glyco_trans_1"/>
</dbReference>
<dbReference type="Gene3D" id="3.40.50.2000">
    <property type="entry name" value="Glycogen Phosphorylase B"/>
    <property type="match status" value="1"/>
</dbReference>
<evidence type="ECO:0000313" key="3">
    <source>
        <dbReference type="Proteomes" id="UP000030643"/>
    </source>
</evidence>
<gene>
    <name evidence="2" type="primary">yohJ</name>
    <name evidence="2" type="ORF">WOSG25_040050</name>
</gene>
<dbReference type="STRING" id="1329250.WOSG25_040050"/>
<name>A0A069CRY8_WEIOS</name>
<dbReference type="Proteomes" id="UP000030643">
    <property type="component" value="Unassembled WGS sequence"/>
</dbReference>
<evidence type="ECO:0000259" key="1">
    <source>
        <dbReference type="Pfam" id="PF00534"/>
    </source>
</evidence>
<organism evidence="2 3">
    <name type="scientific">Weissella oryzae (strain DSM 25784 / JCM 18191 / LMG 30913 / SG25)</name>
    <dbReference type="NCBI Taxonomy" id="1329250"/>
    <lineage>
        <taxon>Bacteria</taxon>
        <taxon>Bacillati</taxon>
        <taxon>Bacillota</taxon>
        <taxon>Bacilli</taxon>
        <taxon>Lactobacillales</taxon>
        <taxon>Lactobacillaceae</taxon>
        <taxon>Weissella</taxon>
    </lineage>
</organism>
<sequence length="187" mass="20719">MLIYRRLEVQRCVAAERNPIDVLEIIARVKNIVPDVTLDFYGYASPVEVQKEVEERVKALGLEEVVTFKGYQTDDVLGPALDQAKALLSVSKGEGFGMHILEAMSHGVPVVAYKVKYGVNELVQAGVSGKVVPYAAVDTAVKALVEVLQGNLEQSTYDYAQNFNQAAAWQQWLNTKQMINNIFAKEN</sequence>
<reference evidence="3" key="1">
    <citation type="journal article" date="2014" name="Genome Announc.">
        <title>Draft genome sequence of Weissella oryzae SG25T, isolated from fermented rice grains.</title>
        <authorList>
            <person name="Tanizawa Y."/>
            <person name="Fujisawa T."/>
            <person name="Mochizuki T."/>
            <person name="Kaminuma E."/>
            <person name="Suzuki Y."/>
            <person name="Nakamura Y."/>
            <person name="Tohno M."/>
        </authorList>
    </citation>
    <scope>NUCLEOTIDE SEQUENCE [LARGE SCALE GENOMIC DNA]</scope>
    <source>
        <strain evidence="3">DSM 25784 / JCM 18191 / LMG 30913 / SG25</strain>
    </source>
</reference>
<dbReference type="EMBL" id="DF820487">
    <property type="protein sequence ID" value="GAK30565.1"/>
    <property type="molecule type" value="Genomic_DNA"/>
</dbReference>
<proteinExistence type="predicted"/>
<dbReference type="AlphaFoldDB" id="A0A069CRY8"/>
<dbReference type="OrthoDB" id="9765175at2"/>
<protein>
    <submittedName>
        <fullName evidence="2">Lipopolysaccharide biosynthesis protein</fullName>
    </submittedName>
</protein>
<dbReference type="eggNOG" id="COG0438">
    <property type="taxonomic scope" value="Bacteria"/>
</dbReference>
<dbReference type="PANTHER" id="PTHR12526:SF630">
    <property type="entry name" value="GLYCOSYLTRANSFERASE"/>
    <property type="match status" value="1"/>
</dbReference>
<dbReference type="SUPFAM" id="SSF53756">
    <property type="entry name" value="UDP-Glycosyltransferase/glycogen phosphorylase"/>
    <property type="match status" value="1"/>
</dbReference>
<dbReference type="PANTHER" id="PTHR12526">
    <property type="entry name" value="GLYCOSYLTRANSFERASE"/>
    <property type="match status" value="1"/>
</dbReference>
<keyword evidence="3" id="KW-1185">Reference proteome</keyword>
<dbReference type="RefSeq" id="WP_027698659.1">
    <property type="nucleotide sequence ID" value="NZ_DF820487.1"/>
</dbReference>
<dbReference type="Pfam" id="PF00534">
    <property type="entry name" value="Glycos_transf_1"/>
    <property type="match status" value="1"/>
</dbReference>
<accession>A0A069CRY8</accession>
<evidence type="ECO:0000313" key="2">
    <source>
        <dbReference type="EMBL" id="GAK30565.1"/>
    </source>
</evidence>